<accession>A0A8H5HMJ4</accession>
<keyword evidence="1" id="KW-0472">Membrane</keyword>
<organism evidence="2 3">
    <name type="scientific">Tricholomella constricta</name>
    <dbReference type="NCBI Taxonomy" id="117010"/>
    <lineage>
        <taxon>Eukaryota</taxon>
        <taxon>Fungi</taxon>
        <taxon>Dikarya</taxon>
        <taxon>Basidiomycota</taxon>
        <taxon>Agaricomycotina</taxon>
        <taxon>Agaricomycetes</taxon>
        <taxon>Agaricomycetidae</taxon>
        <taxon>Agaricales</taxon>
        <taxon>Tricholomatineae</taxon>
        <taxon>Lyophyllaceae</taxon>
        <taxon>Tricholomella</taxon>
    </lineage>
</organism>
<evidence type="ECO:0000256" key="1">
    <source>
        <dbReference type="SAM" id="Phobius"/>
    </source>
</evidence>
<proteinExistence type="predicted"/>
<reference evidence="2 3" key="1">
    <citation type="journal article" date="2020" name="ISME J.">
        <title>Uncovering the hidden diversity of litter-decomposition mechanisms in mushroom-forming fungi.</title>
        <authorList>
            <person name="Floudas D."/>
            <person name="Bentzer J."/>
            <person name="Ahren D."/>
            <person name="Johansson T."/>
            <person name="Persson P."/>
            <person name="Tunlid A."/>
        </authorList>
    </citation>
    <scope>NUCLEOTIDE SEQUENCE [LARGE SCALE GENOMIC DNA]</scope>
    <source>
        <strain evidence="2 3">CBS 661.87</strain>
    </source>
</reference>
<feature type="transmembrane region" description="Helical" evidence="1">
    <location>
        <begin position="50"/>
        <end position="72"/>
    </location>
</feature>
<dbReference type="OrthoDB" id="2873242at2759"/>
<keyword evidence="3" id="KW-1185">Reference proteome</keyword>
<dbReference type="AlphaFoldDB" id="A0A8H5HMJ4"/>
<sequence length="313" mass="34333">MSFEVKEINEAYFNGSNFASVMRGIHIAVYIMAVSQIYTGPERTTQSRKLMTVLVTLFFVMSTIHHASYWAYVHRAFITRGATAESTAESLNEYPTWYIGTTSVSDVNAILADCVIRPAAFSVIAIFQTVTDTSFGVVGVDYATGLYSTSLATTLYCTVVIIYRVVQVGSRSTAGPGLRSYRGVIEILVESSALYFVATLFALVAYTRSGPASQYASAFWTSVTGIAPTLVVARVAAGDARPNQTWNEEAPPLSFLRFIRMFDGLTTGTGTGTGTMSMHTHEKSVHTETYVEHHELPRTRIRALSLSDEEINM</sequence>
<keyword evidence="1" id="KW-0812">Transmembrane</keyword>
<comment type="caution">
    <text evidence="2">The sequence shown here is derived from an EMBL/GenBank/DDBJ whole genome shotgun (WGS) entry which is preliminary data.</text>
</comment>
<feature type="transmembrane region" description="Helical" evidence="1">
    <location>
        <begin position="20"/>
        <end position="38"/>
    </location>
</feature>
<evidence type="ECO:0000313" key="3">
    <source>
        <dbReference type="Proteomes" id="UP000565441"/>
    </source>
</evidence>
<feature type="transmembrane region" description="Helical" evidence="1">
    <location>
        <begin position="187"/>
        <end position="206"/>
    </location>
</feature>
<dbReference type="EMBL" id="JAACJP010000003">
    <property type="protein sequence ID" value="KAF5386133.1"/>
    <property type="molecule type" value="Genomic_DNA"/>
</dbReference>
<gene>
    <name evidence="2" type="ORF">D9615_002699</name>
</gene>
<protein>
    <submittedName>
        <fullName evidence="2">Uncharacterized protein</fullName>
    </submittedName>
</protein>
<name>A0A8H5HMJ4_9AGAR</name>
<keyword evidence="1" id="KW-1133">Transmembrane helix</keyword>
<dbReference type="Proteomes" id="UP000565441">
    <property type="component" value="Unassembled WGS sequence"/>
</dbReference>
<evidence type="ECO:0000313" key="2">
    <source>
        <dbReference type="EMBL" id="KAF5386133.1"/>
    </source>
</evidence>
<feature type="transmembrane region" description="Helical" evidence="1">
    <location>
        <begin position="218"/>
        <end position="237"/>
    </location>
</feature>
<feature type="transmembrane region" description="Helical" evidence="1">
    <location>
        <begin position="145"/>
        <end position="166"/>
    </location>
</feature>